<dbReference type="EMBL" id="CP033905">
    <property type="protein sequence ID" value="AZR07683.1"/>
    <property type="molecule type" value="Genomic_DNA"/>
</dbReference>
<evidence type="ECO:0000259" key="2">
    <source>
        <dbReference type="Pfam" id="PF00535"/>
    </source>
</evidence>
<dbReference type="Proteomes" id="UP000275951">
    <property type="component" value="Chromosome"/>
</dbReference>
<dbReference type="Pfam" id="PF00535">
    <property type="entry name" value="Glycos_transf_2"/>
    <property type="match status" value="1"/>
</dbReference>
<reference evidence="3 4" key="1">
    <citation type="submission" date="2018-11" db="EMBL/GenBank/DDBJ databases">
        <title>Multidrug-resistant genes are associated with an 42-kb island TGI1 carrying a complex class 1 integron in a Trueperella pyogenes.</title>
        <authorList>
            <person name="Dong W."/>
        </authorList>
    </citation>
    <scope>NUCLEOTIDE SEQUENCE [LARGE SCALE GENOMIC DNA]</scope>
    <source>
        <strain evidence="3 4">TP4</strain>
    </source>
</reference>
<organism evidence="3 4">
    <name type="scientific">Trueperella pyogenes</name>
    <dbReference type="NCBI Taxonomy" id="1661"/>
    <lineage>
        <taxon>Bacteria</taxon>
        <taxon>Bacillati</taxon>
        <taxon>Actinomycetota</taxon>
        <taxon>Actinomycetes</taxon>
        <taxon>Actinomycetales</taxon>
        <taxon>Actinomycetaceae</taxon>
        <taxon>Trueperella</taxon>
    </lineage>
</organism>
<dbReference type="InterPro" id="IPR001173">
    <property type="entry name" value="Glyco_trans_2-like"/>
</dbReference>
<dbReference type="InterPro" id="IPR050256">
    <property type="entry name" value="Glycosyltransferase_2"/>
</dbReference>
<accession>A0A3S9QNX4</accession>
<dbReference type="GO" id="GO:0016740">
    <property type="term" value="F:transferase activity"/>
    <property type="evidence" value="ECO:0007669"/>
    <property type="project" value="UniProtKB-KW"/>
</dbReference>
<feature type="domain" description="Glycosyltransferase 2-like" evidence="2">
    <location>
        <begin position="6"/>
        <end position="161"/>
    </location>
</feature>
<name>A0A3S9QNX4_9ACTO</name>
<keyword evidence="3" id="KW-0808">Transferase</keyword>
<evidence type="ECO:0000313" key="3">
    <source>
        <dbReference type="EMBL" id="AZR07683.1"/>
    </source>
</evidence>
<sequence>MSKLLIIIPAWNEQDSITSVISAIKDAVPDADCIVVNDGSKDQTSARARAAGADVLDLPINLGVGGAMRTGFRYARIHDYDYAVQVDADGQHDPKYIAQLREAAERGSDIVIGARFSGVGTYSARGPRRWAMVVLSKAMSRLAKTRLTDVTSGFKLHSRRAILLFSENYPAEYLGDTIESLVIAIRAGLRVTQVGVEMNKRVAGKPSHSPIKSAVYLLRAMLALAIALMSRKKKVDS</sequence>
<dbReference type="PANTHER" id="PTHR48090">
    <property type="entry name" value="UNDECAPRENYL-PHOSPHATE 4-DEOXY-4-FORMAMIDO-L-ARABINOSE TRANSFERASE-RELATED"/>
    <property type="match status" value="1"/>
</dbReference>
<comment type="similarity">
    <text evidence="1">Belongs to the glycosyltransferase 2 family.</text>
</comment>
<dbReference type="PANTHER" id="PTHR48090:SF7">
    <property type="entry name" value="RFBJ PROTEIN"/>
    <property type="match status" value="1"/>
</dbReference>
<dbReference type="RefSeq" id="WP_108725998.1">
    <property type="nucleotide sequence ID" value="NZ_CP029001.1"/>
</dbReference>
<dbReference type="SUPFAM" id="SSF53448">
    <property type="entry name" value="Nucleotide-diphospho-sugar transferases"/>
    <property type="match status" value="1"/>
</dbReference>
<dbReference type="InterPro" id="IPR029044">
    <property type="entry name" value="Nucleotide-diphossugar_trans"/>
</dbReference>
<gene>
    <name evidence="3" type="ORF">EBQ10_10575</name>
</gene>
<dbReference type="CDD" id="cd04179">
    <property type="entry name" value="DPM_DPG-synthase_like"/>
    <property type="match status" value="1"/>
</dbReference>
<evidence type="ECO:0000256" key="1">
    <source>
        <dbReference type="ARBA" id="ARBA00006739"/>
    </source>
</evidence>
<evidence type="ECO:0000313" key="4">
    <source>
        <dbReference type="Proteomes" id="UP000275951"/>
    </source>
</evidence>
<protein>
    <submittedName>
        <fullName evidence="3">Glycosyltransferase family 2 protein</fullName>
    </submittedName>
</protein>
<dbReference type="AlphaFoldDB" id="A0A3S9QNX4"/>
<proteinExistence type="inferred from homology"/>
<dbReference type="Gene3D" id="3.90.550.10">
    <property type="entry name" value="Spore Coat Polysaccharide Biosynthesis Protein SpsA, Chain A"/>
    <property type="match status" value="1"/>
</dbReference>